<evidence type="ECO:0000256" key="1">
    <source>
        <dbReference type="SAM" id="MobiDB-lite"/>
    </source>
</evidence>
<reference evidence="3 4" key="1">
    <citation type="submission" date="2024-10" db="EMBL/GenBank/DDBJ databases">
        <title>The Natural Products Discovery Center: Release of the First 8490 Sequenced Strains for Exploring Actinobacteria Biosynthetic Diversity.</title>
        <authorList>
            <person name="Kalkreuter E."/>
            <person name="Kautsar S.A."/>
            <person name="Yang D."/>
            <person name="Bader C.D."/>
            <person name="Teijaro C.N."/>
            <person name="Fluegel L."/>
            <person name="Davis C.M."/>
            <person name="Simpson J.R."/>
            <person name="Lauterbach L."/>
            <person name="Steele A.D."/>
            <person name="Gui C."/>
            <person name="Meng S."/>
            <person name="Li G."/>
            <person name="Viehrig K."/>
            <person name="Ye F."/>
            <person name="Su P."/>
            <person name="Kiefer A.F."/>
            <person name="Nichols A."/>
            <person name="Cepeda A.J."/>
            <person name="Yan W."/>
            <person name="Fan B."/>
            <person name="Jiang Y."/>
            <person name="Adhikari A."/>
            <person name="Zheng C.-J."/>
            <person name="Schuster L."/>
            <person name="Cowan T.M."/>
            <person name="Smanski M.J."/>
            <person name="Chevrette M.G."/>
            <person name="De Carvalho L.P.S."/>
            <person name="Shen B."/>
        </authorList>
    </citation>
    <scope>NUCLEOTIDE SEQUENCE [LARGE SCALE GENOMIC DNA]</scope>
    <source>
        <strain evidence="3 4">NPDC048320</strain>
    </source>
</reference>
<accession>A0ABW7BFD2</accession>
<evidence type="ECO:0000256" key="2">
    <source>
        <dbReference type="SAM" id="Phobius"/>
    </source>
</evidence>
<feature type="region of interest" description="Disordered" evidence="1">
    <location>
        <begin position="83"/>
        <end position="110"/>
    </location>
</feature>
<name>A0ABW7BFD2_9ACTN</name>
<keyword evidence="2" id="KW-1133">Transmembrane helix</keyword>
<keyword evidence="2" id="KW-0812">Transmembrane</keyword>
<evidence type="ECO:0008006" key="5">
    <source>
        <dbReference type="Google" id="ProtNLM"/>
    </source>
</evidence>
<comment type="caution">
    <text evidence="3">The sequence shown here is derived from an EMBL/GenBank/DDBJ whole genome shotgun (WGS) entry which is preliminary data.</text>
</comment>
<proteinExistence type="predicted"/>
<evidence type="ECO:0000313" key="4">
    <source>
        <dbReference type="Proteomes" id="UP001604267"/>
    </source>
</evidence>
<protein>
    <recommendedName>
        <fullName evidence="5">YcxB-like protein domain-containing protein</fullName>
    </recommendedName>
</protein>
<feature type="compositionally biased region" description="Basic and acidic residues" evidence="1">
    <location>
        <begin position="88"/>
        <end position="107"/>
    </location>
</feature>
<organism evidence="3 4">
    <name type="scientific">Streptomyces cinerochromogenes</name>
    <dbReference type="NCBI Taxonomy" id="66422"/>
    <lineage>
        <taxon>Bacteria</taxon>
        <taxon>Bacillati</taxon>
        <taxon>Actinomycetota</taxon>
        <taxon>Actinomycetes</taxon>
        <taxon>Kitasatosporales</taxon>
        <taxon>Streptomycetaceae</taxon>
        <taxon>Streptomyces</taxon>
    </lineage>
</organism>
<feature type="transmembrane region" description="Helical" evidence="2">
    <location>
        <begin position="52"/>
        <end position="71"/>
    </location>
</feature>
<evidence type="ECO:0000313" key="3">
    <source>
        <dbReference type="EMBL" id="MFG3015931.1"/>
    </source>
</evidence>
<gene>
    <name evidence="3" type="ORF">ACGFZB_36895</name>
</gene>
<dbReference type="RefSeq" id="WP_392824125.1">
    <property type="nucleotide sequence ID" value="NZ_JBICYV010000023.1"/>
</dbReference>
<dbReference type="EMBL" id="JBICYV010000023">
    <property type="protein sequence ID" value="MFG3015931.1"/>
    <property type="molecule type" value="Genomic_DNA"/>
</dbReference>
<keyword evidence="4" id="KW-1185">Reference proteome</keyword>
<dbReference type="Proteomes" id="UP001604267">
    <property type="component" value="Unassembled WGS sequence"/>
</dbReference>
<keyword evidence="2" id="KW-0472">Membrane</keyword>
<sequence length="217" mass="24950">MATRKVHRRARKILGEEPLTLVWCGLRKEIPRPPKDVHRAAGRERLKPGRHWLYYVGLVLAAVIIIPWFLIDKLDDLLAVPGRRQSRGRPDREPTAQRADGDLRHLPEPSGGVFDGDWELTAGQLLLRWYGQSPNLRRLLLLTPDRICFAASRGRRLSPTKADDFDIVTEYAHDEARIHREPGQRHFFLRFTDGSWLNLGRLADSEDADHFLKTISS</sequence>